<keyword evidence="1" id="KW-0472">Membrane</keyword>
<dbReference type="EMBL" id="AFFY01000045">
    <property type="protein sequence ID" value="EHG99209.1"/>
    <property type="molecule type" value="Genomic_DNA"/>
</dbReference>
<dbReference type="HOGENOM" id="CLU_3171178_0_0_10"/>
<protein>
    <submittedName>
        <fullName evidence="2">Uncharacterized protein</fullName>
    </submittedName>
</protein>
<keyword evidence="1" id="KW-0812">Transmembrane</keyword>
<feature type="transmembrane region" description="Helical" evidence="1">
    <location>
        <begin position="9"/>
        <end position="28"/>
    </location>
</feature>
<proteinExistence type="predicted"/>
<keyword evidence="3" id="KW-1185">Reference proteome</keyword>
<evidence type="ECO:0000256" key="1">
    <source>
        <dbReference type="SAM" id="Phobius"/>
    </source>
</evidence>
<gene>
    <name evidence="2" type="ORF">HMPREF9441_02821</name>
</gene>
<evidence type="ECO:0000313" key="2">
    <source>
        <dbReference type="EMBL" id="EHG99209.1"/>
    </source>
</evidence>
<accession>G5STW6</accession>
<dbReference type="Proteomes" id="UP000003598">
    <property type="component" value="Unassembled WGS sequence"/>
</dbReference>
<evidence type="ECO:0000313" key="3">
    <source>
        <dbReference type="Proteomes" id="UP000003598"/>
    </source>
</evidence>
<comment type="caution">
    <text evidence="2">The sequence shown here is derived from an EMBL/GenBank/DDBJ whole genome shotgun (WGS) entry which is preliminary data.</text>
</comment>
<reference evidence="2 3" key="1">
    <citation type="submission" date="2011-03" db="EMBL/GenBank/DDBJ databases">
        <authorList>
            <person name="Weinstock G."/>
            <person name="Sodergren E."/>
            <person name="Clifton S."/>
            <person name="Fulton L."/>
            <person name="Fulton B."/>
            <person name="Courtney L."/>
            <person name="Fronick C."/>
            <person name="Harrison M."/>
            <person name="Strong C."/>
            <person name="Farmer C."/>
            <person name="Delahaunty K."/>
            <person name="Markovic C."/>
            <person name="Hall O."/>
            <person name="Minx P."/>
            <person name="Tomlinson C."/>
            <person name="Mitreva M."/>
            <person name="Hou S."/>
            <person name="Chen J."/>
            <person name="Wollam A."/>
            <person name="Pepin K.H."/>
            <person name="Johnson M."/>
            <person name="Bhonagiri V."/>
            <person name="Zhang X."/>
            <person name="Suruliraj S."/>
            <person name="Warren W."/>
            <person name="Chinwalla A."/>
            <person name="Mardis E.R."/>
            <person name="Wilson R.K."/>
        </authorList>
    </citation>
    <scope>NUCLEOTIDE SEQUENCE [LARGE SCALE GENOMIC DNA]</scope>
    <source>
        <strain evidence="2 3">YIT 11840</strain>
    </source>
</reference>
<name>G5STW6_9BACT</name>
<organism evidence="2 3">
    <name type="scientific">Paraprevotella clara YIT 11840</name>
    <dbReference type="NCBI Taxonomy" id="762968"/>
    <lineage>
        <taxon>Bacteria</taxon>
        <taxon>Pseudomonadati</taxon>
        <taxon>Bacteroidota</taxon>
        <taxon>Bacteroidia</taxon>
        <taxon>Bacteroidales</taxon>
        <taxon>Prevotellaceae</taxon>
        <taxon>Paraprevotella</taxon>
    </lineage>
</organism>
<dbReference type="AlphaFoldDB" id="G5STW6"/>
<sequence length="47" mass="5389">MYSTFCKSVLFYLFMLFRLITVISYTYMIPPCRNIKTGEKSGAGHCG</sequence>
<keyword evidence="1" id="KW-1133">Transmembrane helix</keyword>